<dbReference type="GO" id="GO:0022857">
    <property type="term" value="F:transmembrane transporter activity"/>
    <property type="evidence" value="ECO:0007669"/>
    <property type="project" value="InterPro"/>
</dbReference>
<evidence type="ECO:0000313" key="14">
    <source>
        <dbReference type="EMBL" id="KFN06548.1"/>
    </source>
</evidence>
<comment type="subcellular location">
    <subcellularLocation>
        <location evidence="1">Cell membrane</location>
        <topology evidence="1">Multi-pass membrane protein</topology>
    </subcellularLocation>
</comment>
<protein>
    <recommendedName>
        <fullName evidence="3">Probable heme-iron transport system permease protein IsdF</fullName>
    </recommendedName>
    <alternativeName>
        <fullName evidence="12">Iron-regulated surface determinant protein F</fullName>
    </alternativeName>
    <alternativeName>
        <fullName evidence="11">Staphylococcal iron-regulated protein G</fullName>
    </alternativeName>
</protein>
<evidence type="ECO:0000256" key="6">
    <source>
        <dbReference type="ARBA" id="ARBA00022692"/>
    </source>
</evidence>
<dbReference type="SUPFAM" id="SSF81345">
    <property type="entry name" value="ABC transporter involved in vitamin B12 uptake, BtuC"/>
    <property type="match status" value="1"/>
</dbReference>
<comment type="caution">
    <text evidence="14">The sequence shown here is derived from an EMBL/GenBank/DDBJ whole genome shotgun (WGS) entry which is preliminary data.</text>
</comment>
<dbReference type="EMBL" id="JMQA01000037">
    <property type="protein sequence ID" value="KFN06548.1"/>
    <property type="molecule type" value="Genomic_DNA"/>
</dbReference>
<dbReference type="GO" id="GO:0033214">
    <property type="term" value="P:siderophore-iron import into cell"/>
    <property type="evidence" value="ECO:0007669"/>
    <property type="project" value="TreeGrafter"/>
</dbReference>
<feature type="transmembrane region" description="Helical" evidence="13">
    <location>
        <begin position="193"/>
        <end position="213"/>
    </location>
</feature>
<evidence type="ECO:0000313" key="15">
    <source>
        <dbReference type="EMBL" id="MUG24990.1"/>
    </source>
</evidence>
<dbReference type="OrthoDB" id="9811721at2"/>
<evidence type="ECO:0000313" key="17">
    <source>
        <dbReference type="Proteomes" id="UP000442469"/>
    </source>
</evidence>
<keyword evidence="4" id="KW-0813">Transport</keyword>
<evidence type="ECO:0000256" key="13">
    <source>
        <dbReference type="SAM" id="Phobius"/>
    </source>
</evidence>
<comment type="similarity">
    <text evidence="2">Belongs to the binding-protein-dependent transport system permease family. FecCD subfamily.</text>
</comment>
<dbReference type="RefSeq" id="WP_036626083.1">
    <property type="nucleotide sequence ID" value="NZ_CP086393.1"/>
</dbReference>
<organism evidence="14 16">
    <name type="scientific">Paenibacillus macerans</name>
    <name type="common">Bacillus macerans</name>
    <dbReference type="NCBI Taxonomy" id="44252"/>
    <lineage>
        <taxon>Bacteria</taxon>
        <taxon>Bacillati</taxon>
        <taxon>Bacillota</taxon>
        <taxon>Bacilli</taxon>
        <taxon>Bacillales</taxon>
        <taxon>Paenibacillaceae</taxon>
        <taxon>Paenibacillus</taxon>
    </lineage>
</organism>
<evidence type="ECO:0000256" key="7">
    <source>
        <dbReference type="ARBA" id="ARBA00022989"/>
    </source>
</evidence>
<keyword evidence="5" id="KW-1003">Cell membrane</keyword>
<reference evidence="15 17" key="2">
    <citation type="submission" date="2019-11" db="EMBL/GenBank/DDBJ databases">
        <title>Draft genome sequences of five Paenibacillus species of dairy origin.</title>
        <authorList>
            <person name="Olajide A.M."/>
            <person name="Chen S."/>
            <person name="Lapointe G."/>
        </authorList>
    </citation>
    <scope>NUCLEOTIDE SEQUENCE [LARGE SCALE GENOMIC DNA]</scope>
    <source>
        <strain evidence="15 17">3CT49</strain>
    </source>
</reference>
<dbReference type="CDD" id="cd06550">
    <property type="entry name" value="TM_ABC_iron-siderophores_like"/>
    <property type="match status" value="1"/>
</dbReference>
<accession>A0A090Z861</accession>
<dbReference type="PANTHER" id="PTHR30472:SF21">
    <property type="entry name" value="HEME-IRON TRANSPORT SYSTEM PERMEASE PROTEIN ISDF-RELATED"/>
    <property type="match status" value="1"/>
</dbReference>
<dbReference type="InterPro" id="IPR037294">
    <property type="entry name" value="ABC_BtuC-like"/>
</dbReference>
<keyword evidence="6 13" id="KW-0812">Transmembrane</keyword>
<dbReference type="GO" id="GO:0005886">
    <property type="term" value="C:plasma membrane"/>
    <property type="evidence" value="ECO:0007669"/>
    <property type="project" value="UniProtKB-SubCell"/>
</dbReference>
<dbReference type="PATRIC" id="fig|44252.3.peg.4093"/>
<dbReference type="FunFam" id="1.10.3470.10:FF:000001">
    <property type="entry name" value="Vitamin B12 ABC transporter permease BtuC"/>
    <property type="match status" value="1"/>
</dbReference>
<dbReference type="InterPro" id="IPR000522">
    <property type="entry name" value="ABC_transptr_permease_BtuC"/>
</dbReference>
<dbReference type="STRING" id="44252.DJ90_4119"/>
<feature type="transmembrane region" description="Helical" evidence="13">
    <location>
        <begin position="111"/>
        <end position="133"/>
    </location>
</feature>
<dbReference type="EMBL" id="WNZZ01000020">
    <property type="protein sequence ID" value="MUG24990.1"/>
    <property type="molecule type" value="Genomic_DNA"/>
</dbReference>
<dbReference type="HOGENOM" id="CLU_013016_1_1_9"/>
<dbReference type="Pfam" id="PF01032">
    <property type="entry name" value="FecCD"/>
    <property type="match status" value="1"/>
</dbReference>
<evidence type="ECO:0000256" key="1">
    <source>
        <dbReference type="ARBA" id="ARBA00004651"/>
    </source>
</evidence>
<evidence type="ECO:0000313" key="16">
    <source>
        <dbReference type="Proteomes" id="UP000029278"/>
    </source>
</evidence>
<evidence type="ECO:0000256" key="4">
    <source>
        <dbReference type="ARBA" id="ARBA00022448"/>
    </source>
</evidence>
<evidence type="ECO:0000256" key="8">
    <source>
        <dbReference type="ARBA" id="ARBA00023004"/>
    </source>
</evidence>
<reference evidence="14 16" key="1">
    <citation type="submission" date="2014-04" db="EMBL/GenBank/DDBJ databases">
        <authorList>
            <person name="Bishop-Lilly K.A."/>
            <person name="Broomall S.M."/>
            <person name="Chain P.S."/>
            <person name="Chertkov O."/>
            <person name="Coyne S.R."/>
            <person name="Daligault H.E."/>
            <person name="Davenport K.W."/>
            <person name="Erkkila T."/>
            <person name="Frey K.G."/>
            <person name="Gibbons H.S."/>
            <person name="Gu W."/>
            <person name="Jaissle J."/>
            <person name="Johnson S.L."/>
            <person name="Koroleva G.I."/>
            <person name="Ladner J.T."/>
            <person name="Lo C.-C."/>
            <person name="Minogue T.D."/>
            <person name="Munk C."/>
            <person name="Palacios G.F."/>
            <person name="Redden C.L."/>
            <person name="Rosenzweig C.N."/>
            <person name="Scholz M.B."/>
            <person name="Teshima H."/>
            <person name="Xu Y."/>
        </authorList>
    </citation>
    <scope>NUCLEOTIDE SEQUENCE [LARGE SCALE GENOMIC DNA]</scope>
    <source>
        <strain evidence="14 16">8244</strain>
    </source>
</reference>
<feature type="transmembrane region" description="Helical" evidence="13">
    <location>
        <begin position="303"/>
        <end position="321"/>
    </location>
</feature>
<proteinExistence type="inferred from homology"/>
<evidence type="ECO:0000256" key="11">
    <source>
        <dbReference type="ARBA" id="ARBA00031149"/>
    </source>
</evidence>
<evidence type="ECO:0000256" key="9">
    <source>
        <dbReference type="ARBA" id="ARBA00023136"/>
    </source>
</evidence>
<evidence type="ECO:0000256" key="3">
    <source>
        <dbReference type="ARBA" id="ARBA00018524"/>
    </source>
</evidence>
<keyword evidence="7 13" id="KW-1133">Transmembrane helix</keyword>
<feature type="transmembrane region" description="Helical" evidence="13">
    <location>
        <begin position="58"/>
        <end position="79"/>
    </location>
</feature>
<dbReference type="AlphaFoldDB" id="A0A090Z861"/>
<dbReference type="Gene3D" id="1.10.3470.10">
    <property type="entry name" value="ABC transporter involved in vitamin B12 uptake, BtuC"/>
    <property type="match status" value="1"/>
</dbReference>
<keyword evidence="8" id="KW-0408">Iron</keyword>
<keyword evidence="9 13" id="KW-0472">Membrane</keyword>
<gene>
    <name evidence="14" type="ORF">DJ90_4119</name>
    <name evidence="15" type="ORF">GNQ08_21735</name>
</gene>
<evidence type="ECO:0000256" key="12">
    <source>
        <dbReference type="ARBA" id="ARBA00031465"/>
    </source>
</evidence>
<evidence type="ECO:0000256" key="5">
    <source>
        <dbReference type="ARBA" id="ARBA00022475"/>
    </source>
</evidence>
<evidence type="ECO:0000256" key="10">
    <source>
        <dbReference type="ARBA" id="ARBA00025320"/>
    </source>
</evidence>
<evidence type="ECO:0000256" key="2">
    <source>
        <dbReference type="ARBA" id="ARBA00007935"/>
    </source>
</evidence>
<name>A0A090Z861_PAEMA</name>
<dbReference type="PANTHER" id="PTHR30472">
    <property type="entry name" value="FERRIC ENTEROBACTIN TRANSPORT SYSTEM PERMEASE PROTEIN"/>
    <property type="match status" value="1"/>
</dbReference>
<dbReference type="Proteomes" id="UP000029278">
    <property type="component" value="Unassembled WGS sequence"/>
</dbReference>
<feature type="transmembrane region" description="Helical" evidence="13">
    <location>
        <begin position="86"/>
        <end position="105"/>
    </location>
</feature>
<sequence length="330" mass="34817">MNKITWSFITVTALLLAMAVYSAVTGSLQAGPWELVQGLFTGTNEKVEIIRDLRLPRIIIAVFSGAALAVAGVLFQAVMRNPLADAGVIGISSGAGFSSLILVTLLPQWFFWSPLFAFLGGVVACALVFLLSWKSGLSPIRIILVGVAVNAMFSGLNEAFLTICSYLQTGLSAEAASYTAYISLKTWDDVRIMLLYGSLGLVASLCLSTWCNLLSLQDKTVHNLGLNVTNARLIISAVAVFLAAVTTAVAGVIAFVGLLIPHIARRLVGSDHRALIPFSALAGALLILSADTLGRTLVPPNELPSSIIMSVIGGPVLILLLRKGGRVRGN</sequence>
<feature type="transmembrane region" description="Helical" evidence="13">
    <location>
        <begin position="233"/>
        <end position="260"/>
    </location>
</feature>
<keyword evidence="16" id="KW-1185">Reference proteome</keyword>
<dbReference type="GeneID" id="77009511"/>
<dbReference type="Proteomes" id="UP000442469">
    <property type="component" value="Unassembled WGS sequence"/>
</dbReference>
<comment type="function">
    <text evidence="10">Part of the binding-protein-dependent transport system for heme-iron. Responsible for the translocation of the substrate across the membrane.</text>
</comment>